<proteinExistence type="predicted"/>
<dbReference type="AlphaFoldDB" id="D2ZT24"/>
<reference evidence="1 2" key="1">
    <citation type="submission" date="2009-10" db="EMBL/GenBank/DDBJ databases">
        <authorList>
            <person name="Weinstock G."/>
            <person name="Sodergren E."/>
            <person name="Clifton S."/>
            <person name="Fulton L."/>
            <person name="Fulton B."/>
            <person name="Courtney L."/>
            <person name="Fronick C."/>
            <person name="Harrison M."/>
            <person name="Strong C."/>
            <person name="Farmer C."/>
            <person name="Delahaunty K."/>
            <person name="Markovic C."/>
            <person name="Hall O."/>
            <person name="Minx P."/>
            <person name="Tomlinson C."/>
            <person name="Mitreva M."/>
            <person name="Nelson J."/>
            <person name="Hou S."/>
            <person name="Wollam A."/>
            <person name="Pepin K.H."/>
            <person name="Johnson M."/>
            <person name="Bhonagiri V."/>
            <person name="Nash W.E."/>
            <person name="Warren W."/>
            <person name="Chinwalla A."/>
            <person name="Mardis E.R."/>
            <person name="Wilson R.K."/>
        </authorList>
    </citation>
    <scope>NUCLEOTIDE SEQUENCE [LARGE SCALE GENOMIC DNA]</scope>
    <source>
        <strain evidence="2">ATCC 25996 / DSM 4631 / NCTC 10774 / M26</strain>
    </source>
</reference>
<organism evidence="1 2">
    <name type="scientific">Neisseria mucosa (strain ATCC 25996 / DSM 4631 / NCTC 10774 / M26)</name>
    <dbReference type="NCBI Taxonomy" id="546266"/>
    <lineage>
        <taxon>Bacteria</taxon>
        <taxon>Pseudomonadati</taxon>
        <taxon>Pseudomonadota</taxon>
        <taxon>Betaproteobacteria</taxon>
        <taxon>Neisseriales</taxon>
        <taxon>Neisseriaceae</taxon>
        <taxon>Neisseria</taxon>
    </lineage>
</organism>
<evidence type="ECO:0000313" key="2">
    <source>
        <dbReference type="Proteomes" id="UP000003344"/>
    </source>
</evidence>
<dbReference type="EMBL" id="ACDX02000001">
    <property type="protein sequence ID" value="EFC89957.1"/>
    <property type="molecule type" value="Genomic_DNA"/>
</dbReference>
<evidence type="ECO:0000313" key="1">
    <source>
        <dbReference type="EMBL" id="EFC89957.1"/>
    </source>
</evidence>
<accession>D2ZT24</accession>
<dbReference type="STRING" id="546266.NEIMUCOT_03757"/>
<protein>
    <submittedName>
        <fullName evidence="1">Uncharacterized protein</fullName>
    </submittedName>
</protein>
<dbReference type="RefSeq" id="WP_003740968.1">
    <property type="nucleotide sequence ID" value="NZ_ACDX02000001.1"/>
</dbReference>
<gene>
    <name evidence="1" type="ORF">NEIMUCOT_03757</name>
</gene>
<sequence length="167" mass="19106">MYDKFTYNNIPVIPILVSDEYCQKLYRRPDLWLKAASRILVGSTLYAIKVMVSCWVGLSFWVVYLYAKGMLQLPDFSPEVAALMINKFLILAYAALLTDVTIKVIFFRFDIYFGRGNPYEEELYQELSKMHFPPHVVGVGKFFVTAEGEVVYLHGNEDGDKVPGKAV</sequence>
<comment type="caution">
    <text evidence="1">The sequence shown here is derived from an EMBL/GenBank/DDBJ whole genome shotgun (WGS) entry which is preliminary data.</text>
</comment>
<name>D2ZT24_NEIM2</name>
<dbReference type="Proteomes" id="UP000003344">
    <property type="component" value="Unassembled WGS sequence"/>
</dbReference>